<sequence length="428" mass="46794">MLSIWLAAGLPASNLSDAPAEQTLARLALRCQAFTPLVALDPPDGLLLDITGCAHLFGGEAQLCARIGAMLPGALVAIGATAAAARALARHGMTAGARLDDLPVTALGLDAPVARRLHRLGIRRIDALARLSRGEIRAGFGEDLLLRLDRLHGRVAEPLHFLPPPAAWREAESHHDPLLTAEQLRAALTRLVIRLCDRLEAAECGLTVLRVRFRRVDARVIGETIGFAAPARDAPHICRLLAELLNRVDPGFGVEGLEIEGEVASLPAGQPELGGAVRPDHARTFDLMAGRARLSRLAPVASHVPERAMRRIPVTEPPPGWPPAGHPRPVRLFVRPERIEVIAPVPDDPPRLMRWRGASHRIARATGPERIAREWWRHEPREAAGCAEAEMLRDYYAIEDETGRRFWVFRAGLHGGARPPRWFIHGVF</sequence>
<dbReference type="Proteomes" id="UP000007100">
    <property type="component" value="Chromosome"/>
</dbReference>
<keyword evidence="4" id="KW-1185">Reference proteome</keyword>
<dbReference type="CDD" id="cd03468">
    <property type="entry name" value="PolY_like"/>
    <property type="match status" value="1"/>
</dbReference>
<dbReference type="OrthoDB" id="9788640at2"/>
<evidence type="ECO:0000313" key="4">
    <source>
        <dbReference type="Proteomes" id="UP000007100"/>
    </source>
</evidence>
<dbReference type="GO" id="GO:0006281">
    <property type="term" value="P:DNA repair"/>
    <property type="evidence" value="ECO:0007669"/>
    <property type="project" value="InterPro"/>
</dbReference>
<protein>
    <recommendedName>
        <fullName evidence="2">DNA polymerase Y-family little finger domain-containing protein</fullName>
    </recommendedName>
</protein>
<dbReference type="InterPro" id="IPR050356">
    <property type="entry name" value="SulA_CellDiv_inhibitor"/>
</dbReference>
<dbReference type="InterPro" id="IPR017961">
    <property type="entry name" value="DNA_pol_Y-fam_little_finger"/>
</dbReference>
<feature type="domain" description="DNA polymerase Y-family little finger" evidence="2">
    <location>
        <begin position="177"/>
        <end position="257"/>
    </location>
</feature>
<dbReference type="InterPro" id="IPR043502">
    <property type="entry name" value="DNA/RNA_pol_sf"/>
</dbReference>
<evidence type="ECO:0000256" key="1">
    <source>
        <dbReference type="ARBA" id="ARBA00022763"/>
    </source>
</evidence>
<organism evidence="3 4">
    <name type="scientific">Acidiphilium multivorum (strain DSM 11245 / JCM 8867 / NBRC 100883 / AIU 301)</name>
    <dbReference type="NCBI Taxonomy" id="926570"/>
    <lineage>
        <taxon>Bacteria</taxon>
        <taxon>Pseudomonadati</taxon>
        <taxon>Pseudomonadota</taxon>
        <taxon>Alphaproteobacteria</taxon>
        <taxon>Acetobacterales</taxon>
        <taxon>Acidocellaceae</taxon>
        <taxon>Acidiphilium</taxon>
    </lineage>
</organism>
<name>F0IZR2_ACIMA</name>
<dbReference type="GO" id="GO:0003684">
    <property type="term" value="F:damaged DNA binding"/>
    <property type="evidence" value="ECO:0007669"/>
    <property type="project" value="InterPro"/>
</dbReference>
<dbReference type="RefSeq" id="WP_013640293.1">
    <property type="nucleotide sequence ID" value="NZ_BANA01000166.1"/>
</dbReference>
<accession>F0IZR2</accession>
<dbReference type="SUPFAM" id="SSF56672">
    <property type="entry name" value="DNA/RNA polymerases"/>
    <property type="match status" value="1"/>
</dbReference>
<dbReference type="Pfam" id="PF11799">
    <property type="entry name" value="IMS_C"/>
    <property type="match status" value="1"/>
</dbReference>
<proteinExistence type="predicted"/>
<dbReference type="EMBL" id="AP012035">
    <property type="protein sequence ID" value="BAJ81272.1"/>
    <property type="molecule type" value="Genomic_DNA"/>
</dbReference>
<dbReference type="HOGENOM" id="CLU_028184_1_1_5"/>
<dbReference type="KEGG" id="amv:ACMV_19250"/>
<keyword evidence="1" id="KW-0227">DNA damage</keyword>
<evidence type="ECO:0000313" key="3">
    <source>
        <dbReference type="EMBL" id="BAJ81272.1"/>
    </source>
</evidence>
<gene>
    <name evidence="3" type="ordered locus">ACMV_19250</name>
</gene>
<dbReference type="AlphaFoldDB" id="F0IZR2"/>
<dbReference type="PANTHER" id="PTHR35369:SF2">
    <property type="entry name" value="BLR3025 PROTEIN"/>
    <property type="match status" value="1"/>
</dbReference>
<evidence type="ECO:0000259" key="2">
    <source>
        <dbReference type="Pfam" id="PF11799"/>
    </source>
</evidence>
<dbReference type="PANTHER" id="PTHR35369">
    <property type="entry name" value="BLR3025 PROTEIN-RELATED"/>
    <property type="match status" value="1"/>
</dbReference>
<reference evidence="3 4" key="1">
    <citation type="submission" date="2010-12" db="EMBL/GenBank/DDBJ databases">
        <title>Whole genome sequence of Acidiphilium multivorum AIU301.</title>
        <authorList>
            <person name="Narita-Yamada S."/>
            <person name="Nakamura S."/>
            <person name="Ito N."/>
            <person name="Takarada H."/>
            <person name="Katano Y."/>
            <person name="Nakazawa H."/>
            <person name="Hosoyama A."/>
            <person name="Yamada R."/>
            <person name="Fujita N."/>
        </authorList>
    </citation>
    <scope>NUCLEOTIDE SEQUENCE [LARGE SCALE GENOMIC DNA]</scope>
    <source>
        <strain evidence="4">DSM 11245 / JCM 8867 / AIU301</strain>
    </source>
</reference>